<dbReference type="InterPro" id="IPR005835">
    <property type="entry name" value="NTP_transferase_dom"/>
</dbReference>
<comment type="subunit">
    <text evidence="20">Homotrimer.</text>
</comment>
<dbReference type="InterPro" id="IPR001451">
    <property type="entry name" value="Hexapep"/>
</dbReference>
<keyword evidence="8 20" id="KW-0548">Nucleotidyltransferase</keyword>
<dbReference type="OrthoDB" id="9775031at2"/>
<feature type="binding site" evidence="20">
    <location>
        <position position="351"/>
    </location>
    <ligand>
        <name>UDP-N-acetyl-alpha-D-glucosamine</name>
        <dbReference type="ChEBI" id="CHEBI:57705"/>
    </ligand>
</feature>
<dbReference type="UniPathway" id="UPA00113">
    <property type="reaction ID" value="UER00532"/>
</dbReference>
<comment type="pathway">
    <text evidence="3 20">Nucleotide-sugar biosynthesis; UDP-N-acetyl-alpha-D-glucosamine biosynthesis; UDP-N-acetyl-alpha-D-glucosamine from N-acetyl-alpha-D-glucosamine 1-phosphate: step 1/1.</text>
</comment>
<comment type="similarity">
    <text evidence="5 20">In the N-terminal section; belongs to the N-acetylglucosamine-1-phosphate uridyltransferase family.</text>
</comment>
<dbReference type="RefSeq" id="WP_091647730.1">
    <property type="nucleotide sequence ID" value="NZ_FNHQ01000002.1"/>
</dbReference>
<dbReference type="GO" id="GO:0009252">
    <property type="term" value="P:peptidoglycan biosynthetic process"/>
    <property type="evidence" value="ECO:0007669"/>
    <property type="project" value="UniProtKB-UniRule"/>
</dbReference>
<reference evidence="22 23" key="1">
    <citation type="submission" date="2016-10" db="EMBL/GenBank/DDBJ databases">
        <authorList>
            <person name="de Groot N.N."/>
        </authorList>
    </citation>
    <scope>NUCLEOTIDE SEQUENCE [LARGE SCALE GENOMIC DNA]</scope>
    <source>
        <strain evidence="22 23">DSM 16981</strain>
    </source>
</reference>
<comment type="cofactor">
    <cofactor evidence="20">
        <name>Mg(2+)</name>
        <dbReference type="ChEBI" id="CHEBI:18420"/>
    </cofactor>
    <text evidence="20">Binds 1 Mg(2+) ion per subunit.</text>
</comment>
<feature type="binding site" evidence="20">
    <location>
        <begin position="78"/>
        <end position="79"/>
    </location>
    <ligand>
        <name>UDP-N-acetyl-alpha-D-glucosamine</name>
        <dbReference type="ChEBI" id="CHEBI:57705"/>
    </ligand>
</feature>
<feature type="binding site" evidence="20">
    <location>
        <position position="228"/>
    </location>
    <ligand>
        <name>UDP-N-acetyl-alpha-D-glucosamine</name>
        <dbReference type="ChEBI" id="CHEBI:57705"/>
    </ligand>
</feature>
<evidence type="ECO:0000256" key="5">
    <source>
        <dbReference type="ARBA" id="ARBA00007947"/>
    </source>
</evidence>
<keyword evidence="9 20" id="KW-0479">Metal-binding</keyword>
<feature type="binding site" evidence="20">
    <location>
        <position position="377"/>
    </location>
    <ligand>
        <name>UDP-N-acetyl-alpha-D-glucosamine</name>
        <dbReference type="ChEBI" id="CHEBI:57705"/>
    </ligand>
</feature>
<keyword evidence="15 20" id="KW-0012">Acyltransferase</keyword>
<comment type="catalytic activity">
    <reaction evidence="17 20">
        <text>alpha-D-glucosamine 1-phosphate + acetyl-CoA = N-acetyl-alpha-D-glucosamine 1-phosphate + CoA + H(+)</text>
        <dbReference type="Rhea" id="RHEA:13725"/>
        <dbReference type="ChEBI" id="CHEBI:15378"/>
        <dbReference type="ChEBI" id="CHEBI:57287"/>
        <dbReference type="ChEBI" id="CHEBI:57288"/>
        <dbReference type="ChEBI" id="CHEBI:57776"/>
        <dbReference type="ChEBI" id="CHEBI:58516"/>
        <dbReference type="EC" id="2.3.1.157"/>
    </reaction>
</comment>
<dbReference type="GO" id="GO:0019134">
    <property type="term" value="F:glucosamine-1-phosphate N-acetyltransferase activity"/>
    <property type="evidence" value="ECO:0007669"/>
    <property type="project" value="UniProtKB-UniRule"/>
</dbReference>
<dbReference type="GO" id="GO:0009245">
    <property type="term" value="P:lipid A biosynthetic process"/>
    <property type="evidence" value="ECO:0007669"/>
    <property type="project" value="UniProtKB-UniRule"/>
</dbReference>
<feature type="region of interest" description="N-acetyltransferase" evidence="20">
    <location>
        <begin position="252"/>
        <end position="457"/>
    </location>
</feature>
<dbReference type="Pfam" id="PF00132">
    <property type="entry name" value="Hexapep"/>
    <property type="match status" value="1"/>
</dbReference>
<dbReference type="GO" id="GO:0003977">
    <property type="term" value="F:UDP-N-acetylglucosamine diphosphorylase activity"/>
    <property type="evidence" value="ECO:0007669"/>
    <property type="project" value="UniProtKB-UniRule"/>
</dbReference>
<evidence type="ECO:0000256" key="13">
    <source>
        <dbReference type="ARBA" id="ARBA00022984"/>
    </source>
</evidence>
<evidence type="ECO:0000256" key="19">
    <source>
        <dbReference type="ARBA" id="ARBA00049628"/>
    </source>
</evidence>
<evidence type="ECO:0000256" key="6">
    <source>
        <dbReference type="ARBA" id="ARBA00022490"/>
    </source>
</evidence>
<dbReference type="GO" id="GO:0006048">
    <property type="term" value="P:UDP-N-acetylglucosamine biosynthetic process"/>
    <property type="evidence" value="ECO:0007669"/>
    <property type="project" value="UniProtKB-UniPathway"/>
</dbReference>
<keyword evidence="12 20" id="KW-0133">Cell shape</keyword>
<feature type="domain" description="Nucleotidyl transferase" evidence="21">
    <location>
        <begin position="6"/>
        <end position="218"/>
    </location>
</feature>
<feature type="binding site" evidence="20">
    <location>
        <position position="333"/>
    </location>
    <ligand>
        <name>UDP-N-acetyl-alpha-D-glucosamine</name>
        <dbReference type="ChEBI" id="CHEBI:57705"/>
    </ligand>
</feature>
<feature type="binding site" evidence="20">
    <location>
        <position position="228"/>
    </location>
    <ligand>
        <name>Mg(2+)</name>
        <dbReference type="ChEBI" id="CHEBI:18420"/>
    </ligand>
</feature>
<sequence length="457" mass="49406">MKETIALILAAGKGTRMKSKLPKVLHKVGGLPMVEQVRRTVQNAGTIRQIVVVGFGGEAVQEYLGDTAETVMQKEQLGTGHAVLQAEALLKEEQGTLLVTCGDTPLVTSETFASLMACHEQTHAAATVLTAIMPDPTGYGRVIRDQSGQVVKIVEQKDGSPAELAVSEVNAGIYCFDMPLLWDMLHRVTNKNAQGEYYLTDIIGMLVAEGKTVSAFASSNYKETLGVNSRMQMAEAESVMRQRKLEQIMTDGVTVIDPGNTYVDMSVFVGRDTVLYPGTILEGNTVIGEGCQIGPYVRLTNVQMGNEDHLQFTYAHDCQIKNGCEVGPFVHFRPNTVIGNQVKVGNYMEVKNSVIGDGTKLPHLSYIGDSDVGSGVNIGCGTITVNYDGKIKHRTTISDHAFVGCNSNLIAPVGIGEYAYVGAGSTITKDVPARALAVGRARQRNIEQWVKDDTYKK</sequence>
<keyword evidence="23" id="KW-1185">Reference proteome</keyword>
<evidence type="ECO:0000256" key="4">
    <source>
        <dbReference type="ARBA" id="ARBA00007707"/>
    </source>
</evidence>
<dbReference type="UniPathway" id="UPA00973"/>
<comment type="catalytic activity">
    <reaction evidence="18 20">
        <text>N-acetyl-alpha-D-glucosamine 1-phosphate + UTP + H(+) = UDP-N-acetyl-alpha-D-glucosamine + diphosphate</text>
        <dbReference type="Rhea" id="RHEA:13509"/>
        <dbReference type="ChEBI" id="CHEBI:15378"/>
        <dbReference type="ChEBI" id="CHEBI:33019"/>
        <dbReference type="ChEBI" id="CHEBI:46398"/>
        <dbReference type="ChEBI" id="CHEBI:57705"/>
        <dbReference type="ChEBI" id="CHEBI:57776"/>
        <dbReference type="EC" id="2.7.7.23"/>
    </reaction>
</comment>
<evidence type="ECO:0000256" key="18">
    <source>
        <dbReference type="ARBA" id="ARBA00048493"/>
    </source>
</evidence>
<dbReference type="EC" id="2.7.7.23" evidence="20"/>
<dbReference type="NCBIfam" id="TIGR01173">
    <property type="entry name" value="glmU"/>
    <property type="match status" value="1"/>
</dbReference>
<feature type="binding site" evidence="20">
    <location>
        <position position="103"/>
    </location>
    <ligand>
        <name>Mg(2+)</name>
        <dbReference type="ChEBI" id="CHEBI:18420"/>
    </ligand>
</feature>
<dbReference type="InterPro" id="IPR050065">
    <property type="entry name" value="GlmU-like"/>
</dbReference>
<dbReference type="GO" id="GO:0016020">
    <property type="term" value="C:membrane"/>
    <property type="evidence" value="ECO:0007669"/>
    <property type="project" value="GOC"/>
</dbReference>
<dbReference type="Gene3D" id="3.90.550.10">
    <property type="entry name" value="Spore Coat Polysaccharide Biosynthesis Protein SpsA, Chain A"/>
    <property type="match status" value="1"/>
</dbReference>
<dbReference type="InterPro" id="IPR005882">
    <property type="entry name" value="Bifunctional_GlmU"/>
</dbReference>
<dbReference type="InterPro" id="IPR038009">
    <property type="entry name" value="GlmU_C_LbH"/>
</dbReference>
<dbReference type="GO" id="GO:0000902">
    <property type="term" value="P:cell morphogenesis"/>
    <property type="evidence" value="ECO:0007669"/>
    <property type="project" value="UniProtKB-UniRule"/>
</dbReference>
<evidence type="ECO:0000259" key="21">
    <source>
        <dbReference type="Pfam" id="PF00483"/>
    </source>
</evidence>
<evidence type="ECO:0000256" key="9">
    <source>
        <dbReference type="ARBA" id="ARBA00022723"/>
    </source>
</evidence>
<organism evidence="22 23">
    <name type="scientific">Megasphaera paucivorans</name>
    <dbReference type="NCBI Taxonomy" id="349095"/>
    <lineage>
        <taxon>Bacteria</taxon>
        <taxon>Bacillati</taxon>
        <taxon>Bacillota</taxon>
        <taxon>Negativicutes</taxon>
        <taxon>Veillonellales</taxon>
        <taxon>Veillonellaceae</taxon>
        <taxon>Megasphaera</taxon>
    </lineage>
</organism>
<dbReference type="EC" id="2.3.1.157" evidence="20"/>
<comment type="pathway">
    <text evidence="20">Bacterial outer membrane biogenesis; LPS lipid A biosynthesis.</text>
</comment>
<keyword evidence="10 20" id="KW-0677">Repeat</keyword>
<comment type="caution">
    <text evidence="20">Lacks conserved residue(s) required for the propagation of feature annotation.</text>
</comment>
<dbReference type="PROSITE" id="PS00101">
    <property type="entry name" value="HEXAPEP_TRANSFERASES"/>
    <property type="match status" value="1"/>
</dbReference>
<evidence type="ECO:0000256" key="14">
    <source>
        <dbReference type="ARBA" id="ARBA00023268"/>
    </source>
</evidence>
<dbReference type="Pfam" id="PF00483">
    <property type="entry name" value="NTP_transferase"/>
    <property type="match status" value="1"/>
</dbReference>
<evidence type="ECO:0000256" key="16">
    <source>
        <dbReference type="ARBA" id="ARBA00023316"/>
    </source>
</evidence>
<dbReference type="Proteomes" id="UP000199309">
    <property type="component" value="Unassembled WGS sequence"/>
</dbReference>
<name>A0A1G9R6L4_9FIRM</name>
<keyword evidence="11 20" id="KW-0460">Magnesium</keyword>
<feature type="binding site" evidence="20">
    <location>
        <position position="366"/>
    </location>
    <ligand>
        <name>UDP-N-acetyl-alpha-D-glucosamine</name>
        <dbReference type="ChEBI" id="CHEBI:57705"/>
    </ligand>
</feature>
<evidence type="ECO:0000256" key="10">
    <source>
        <dbReference type="ARBA" id="ARBA00022737"/>
    </source>
</evidence>
<feature type="binding site" evidence="20">
    <location>
        <position position="440"/>
    </location>
    <ligand>
        <name>acetyl-CoA</name>
        <dbReference type="ChEBI" id="CHEBI:57288"/>
    </ligand>
</feature>
<evidence type="ECO:0000313" key="23">
    <source>
        <dbReference type="Proteomes" id="UP000199309"/>
    </source>
</evidence>
<keyword evidence="16 20" id="KW-0961">Cell wall biogenesis/degradation</keyword>
<proteinExistence type="inferred from homology"/>
<dbReference type="GO" id="GO:0000287">
    <property type="term" value="F:magnesium ion binding"/>
    <property type="evidence" value="ECO:0007669"/>
    <property type="project" value="UniProtKB-UniRule"/>
</dbReference>
<dbReference type="SUPFAM" id="SSF53448">
    <property type="entry name" value="Nucleotide-diphospho-sugar transferases"/>
    <property type="match status" value="1"/>
</dbReference>
<evidence type="ECO:0000256" key="17">
    <source>
        <dbReference type="ARBA" id="ARBA00048247"/>
    </source>
</evidence>
<dbReference type="SUPFAM" id="SSF51161">
    <property type="entry name" value="Trimeric LpxA-like enzymes"/>
    <property type="match status" value="1"/>
</dbReference>
<evidence type="ECO:0000256" key="8">
    <source>
        <dbReference type="ARBA" id="ARBA00022695"/>
    </source>
</evidence>
<dbReference type="NCBIfam" id="NF010934">
    <property type="entry name" value="PRK14354.1"/>
    <property type="match status" value="1"/>
</dbReference>
<feature type="binding site" evidence="20">
    <location>
        <begin position="386"/>
        <end position="387"/>
    </location>
    <ligand>
        <name>acetyl-CoA</name>
        <dbReference type="ChEBI" id="CHEBI:57288"/>
    </ligand>
</feature>
<evidence type="ECO:0000256" key="11">
    <source>
        <dbReference type="ARBA" id="ARBA00022842"/>
    </source>
</evidence>
<keyword evidence="6 20" id="KW-0963">Cytoplasm</keyword>
<dbReference type="CDD" id="cd03353">
    <property type="entry name" value="LbH_GlmU_C"/>
    <property type="match status" value="1"/>
</dbReference>
<dbReference type="InterPro" id="IPR029044">
    <property type="entry name" value="Nucleotide-diphossugar_trans"/>
</dbReference>
<evidence type="ECO:0000313" key="22">
    <source>
        <dbReference type="EMBL" id="SDM18916.1"/>
    </source>
</evidence>
<dbReference type="CDD" id="cd02540">
    <property type="entry name" value="GT2_GlmU_N_bac"/>
    <property type="match status" value="1"/>
</dbReference>
<dbReference type="PANTHER" id="PTHR43584">
    <property type="entry name" value="NUCLEOTIDYL TRANSFERASE"/>
    <property type="match status" value="1"/>
</dbReference>
<keyword evidence="7 20" id="KW-0808">Transferase</keyword>
<evidence type="ECO:0000256" key="3">
    <source>
        <dbReference type="ARBA" id="ARBA00005208"/>
    </source>
</evidence>
<feature type="binding site" evidence="20">
    <location>
        <position position="155"/>
    </location>
    <ligand>
        <name>UDP-N-acetyl-alpha-D-glucosamine</name>
        <dbReference type="ChEBI" id="CHEBI:57705"/>
    </ligand>
</feature>
<feature type="binding site" evidence="20">
    <location>
        <position position="140"/>
    </location>
    <ligand>
        <name>UDP-N-acetyl-alpha-D-glucosamine</name>
        <dbReference type="ChEBI" id="CHEBI:57705"/>
    </ligand>
</feature>
<evidence type="ECO:0000256" key="2">
    <source>
        <dbReference type="ARBA" id="ARBA00005166"/>
    </source>
</evidence>
<feature type="binding site" evidence="20">
    <location>
        <position position="170"/>
    </location>
    <ligand>
        <name>UDP-N-acetyl-alpha-D-glucosamine</name>
        <dbReference type="ChEBI" id="CHEBI:57705"/>
    </ligand>
</feature>
<dbReference type="EMBL" id="FNHQ01000002">
    <property type="protein sequence ID" value="SDM18916.1"/>
    <property type="molecule type" value="Genomic_DNA"/>
</dbReference>
<evidence type="ECO:0000256" key="1">
    <source>
        <dbReference type="ARBA" id="ARBA00004496"/>
    </source>
</evidence>
<gene>
    <name evidence="20" type="primary">glmU</name>
    <name evidence="22" type="ORF">SAMN05660299_00419</name>
</gene>
<feature type="binding site" evidence="20">
    <location>
        <position position="73"/>
    </location>
    <ligand>
        <name>UDP-N-acetyl-alpha-D-glucosamine</name>
        <dbReference type="ChEBI" id="CHEBI:57705"/>
    </ligand>
</feature>
<feature type="region of interest" description="Pyrophosphorylase" evidence="20">
    <location>
        <begin position="1"/>
        <end position="230"/>
    </location>
</feature>
<dbReference type="InterPro" id="IPR011004">
    <property type="entry name" value="Trimer_LpxA-like_sf"/>
</dbReference>
<comment type="subcellular location">
    <subcellularLocation>
        <location evidence="1 20">Cytoplasm</location>
    </subcellularLocation>
</comment>
<comment type="function">
    <text evidence="19 20">Catalyzes the last two sequential reactions in the de novo biosynthetic pathway for UDP-N-acetylglucosamine (UDP-GlcNAc). The C-terminal domain catalyzes the transfer of acetyl group from acetyl coenzyme A to glucosamine-1-phosphate (GlcN-1-P) to produce N-acetylglucosamine-1-phosphate (GlcNAc-1-P), which is converted into UDP-GlcNAc by the transfer of uridine 5-monophosphate (from uridine 5-triphosphate), a reaction catalyzed by the N-terminal domain.</text>
</comment>
<feature type="binding site" evidence="20">
    <location>
        <position position="23"/>
    </location>
    <ligand>
        <name>UDP-N-acetyl-alpha-D-glucosamine</name>
        <dbReference type="ChEBI" id="CHEBI:57705"/>
    </ligand>
</feature>
<dbReference type="InterPro" id="IPR018357">
    <property type="entry name" value="Hexapep_transf_CS"/>
</dbReference>
<dbReference type="PANTHER" id="PTHR43584:SF3">
    <property type="entry name" value="BIFUNCTIONAL PROTEIN GLMU"/>
    <property type="match status" value="1"/>
</dbReference>
<evidence type="ECO:0000256" key="12">
    <source>
        <dbReference type="ARBA" id="ARBA00022960"/>
    </source>
</evidence>
<evidence type="ECO:0000256" key="7">
    <source>
        <dbReference type="ARBA" id="ARBA00022679"/>
    </source>
</evidence>
<evidence type="ECO:0000256" key="20">
    <source>
        <dbReference type="HAMAP-Rule" id="MF_01631"/>
    </source>
</evidence>
<keyword evidence="13 20" id="KW-0573">Peptidoglycan synthesis</keyword>
<dbReference type="GO" id="GO:0071555">
    <property type="term" value="P:cell wall organization"/>
    <property type="evidence" value="ECO:0007669"/>
    <property type="project" value="UniProtKB-KW"/>
</dbReference>
<protein>
    <recommendedName>
        <fullName evidence="20">Bifunctional protein GlmU</fullName>
    </recommendedName>
    <domain>
        <recommendedName>
            <fullName evidence="20">UDP-N-acetylglucosamine pyrophosphorylase</fullName>
            <ecNumber evidence="20">2.7.7.23</ecNumber>
        </recommendedName>
        <alternativeName>
            <fullName evidence="20">N-acetylglucosamine-1-phosphate uridyltransferase</fullName>
        </alternativeName>
    </domain>
    <domain>
        <recommendedName>
            <fullName evidence="20">Glucosamine-1-phosphate N-acetyltransferase</fullName>
            <ecNumber evidence="20">2.3.1.157</ecNumber>
        </recommendedName>
    </domain>
</protein>
<dbReference type="AlphaFoldDB" id="A0A1G9R6L4"/>
<dbReference type="GO" id="GO:0005737">
    <property type="term" value="C:cytoplasm"/>
    <property type="evidence" value="ECO:0007669"/>
    <property type="project" value="UniProtKB-SubCell"/>
</dbReference>
<feature type="active site" description="Proton acceptor" evidence="20">
    <location>
        <position position="363"/>
    </location>
</feature>
<dbReference type="GO" id="GO:0008360">
    <property type="term" value="P:regulation of cell shape"/>
    <property type="evidence" value="ECO:0007669"/>
    <property type="project" value="UniProtKB-KW"/>
</dbReference>
<accession>A0A1G9R6L4</accession>
<dbReference type="STRING" id="349095.SAMN05660299_00419"/>
<comment type="similarity">
    <text evidence="4 20">In the C-terminal section; belongs to the transferase hexapeptide repeat family.</text>
</comment>
<dbReference type="HAMAP" id="MF_01631">
    <property type="entry name" value="GlmU"/>
    <property type="match status" value="1"/>
</dbReference>
<comment type="pathway">
    <text evidence="2 20">Nucleotide-sugar biosynthesis; UDP-N-acetyl-alpha-D-glucosamine biosynthesis; N-acetyl-alpha-D-glucosamine 1-phosphate from alpha-D-glucosamine 6-phosphate (route II): step 2/2.</text>
</comment>
<feature type="binding site" evidence="20">
    <location>
        <begin position="9"/>
        <end position="12"/>
    </location>
    <ligand>
        <name>UDP-N-acetyl-alpha-D-glucosamine</name>
        <dbReference type="ChEBI" id="CHEBI:57705"/>
    </ligand>
</feature>
<keyword evidence="14 20" id="KW-0511">Multifunctional enzyme</keyword>
<dbReference type="Gene3D" id="2.160.10.10">
    <property type="entry name" value="Hexapeptide repeat proteins"/>
    <property type="match status" value="1"/>
</dbReference>
<feature type="binding site" evidence="20">
    <location>
        <position position="423"/>
    </location>
    <ligand>
        <name>acetyl-CoA</name>
        <dbReference type="ChEBI" id="CHEBI:57288"/>
    </ligand>
</feature>
<evidence type="ECO:0000256" key="15">
    <source>
        <dbReference type="ARBA" id="ARBA00023315"/>
    </source>
</evidence>
<feature type="region of interest" description="Linker" evidence="20">
    <location>
        <begin position="231"/>
        <end position="251"/>
    </location>
</feature>